<dbReference type="GeneID" id="19111010"/>
<keyword evidence="6" id="KW-1185">Reference proteome</keyword>
<feature type="domain" description="Glycosyltransferase family 28 N-terminal" evidence="3">
    <location>
        <begin position="147"/>
        <end position="213"/>
    </location>
</feature>
<feature type="compositionally biased region" description="Low complexity" evidence="2">
    <location>
        <begin position="26"/>
        <end position="36"/>
    </location>
</feature>
<feature type="region of interest" description="Disordered" evidence="2">
    <location>
        <begin position="26"/>
        <end position="62"/>
    </location>
</feature>
<organism evidence="5 6">
    <name type="scientific">Baudoinia panamericana (strain UAMH 10762)</name>
    <name type="common">Angels' share fungus</name>
    <name type="synonym">Baudoinia compniacensis (strain UAMH 10762)</name>
    <dbReference type="NCBI Taxonomy" id="717646"/>
    <lineage>
        <taxon>Eukaryota</taxon>
        <taxon>Fungi</taxon>
        <taxon>Dikarya</taxon>
        <taxon>Ascomycota</taxon>
        <taxon>Pezizomycotina</taxon>
        <taxon>Dothideomycetes</taxon>
        <taxon>Dothideomycetidae</taxon>
        <taxon>Mycosphaerellales</taxon>
        <taxon>Teratosphaeriaceae</taxon>
        <taxon>Baudoinia</taxon>
    </lineage>
</organism>
<dbReference type="FunFam" id="3.40.50.2000:FF:000009">
    <property type="entry name" value="Sterol 3-beta-glucosyltransferase UGT80A2"/>
    <property type="match status" value="1"/>
</dbReference>
<reference evidence="5 6" key="1">
    <citation type="journal article" date="2012" name="PLoS Pathog.">
        <title>Diverse lifestyles and strategies of plant pathogenesis encoded in the genomes of eighteen Dothideomycetes fungi.</title>
        <authorList>
            <person name="Ohm R.A."/>
            <person name="Feau N."/>
            <person name="Henrissat B."/>
            <person name="Schoch C.L."/>
            <person name="Horwitz B.A."/>
            <person name="Barry K.W."/>
            <person name="Condon B.J."/>
            <person name="Copeland A.C."/>
            <person name="Dhillon B."/>
            <person name="Glaser F."/>
            <person name="Hesse C.N."/>
            <person name="Kosti I."/>
            <person name="LaButti K."/>
            <person name="Lindquist E.A."/>
            <person name="Lucas S."/>
            <person name="Salamov A.A."/>
            <person name="Bradshaw R.E."/>
            <person name="Ciuffetti L."/>
            <person name="Hamelin R.C."/>
            <person name="Kema G.H.J."/>
            <person name="Lawrence C."/>
            <person name="Scott J.A."/>
            <person name="Spatafora J.W."/>
            <person name="Turgeon B.G."/>
            <person name="de Wit P.J.G.M."/>
            <person name="Zhong S."/>
            <person name="Goodwin S.B."/>
            <person name="Grigoriev I.V."/>
        </authorList>
    </citation>
    <scope>NUCLEOTIDE SEQUENCE [LARGE SCALE GENOMIC DNA]</scope>
    <source>
        <strain evidence="5 6">UAMH 10762</strain>
    </source>
</reference>
<dbReference type="SMART" id="SM00726">
    <property type="entry name" value="UIM"/>
    <property type="match status" value="2"/>
</dbReference>
<protein>
    <submittedName>
        <fullName evidence="5">Glycosyltransferase family 1 protein</fullName>
    </submittedName>
</protein>
<dbReference type="OMA" id="WRSCYEA"/>
<dbReference type="CDD" id="cd03784">
    <property type="entry name" value="GT1_Gtf-like"/>
    <property type="match status" value="1"/>
</dbReference>
<dbReference type="InterPro" id="IPR004276">
    <property type="entry name" value="GlycoTrans_28_N"/>
</dbReference>
<dbReference type="OrthoDB" id="5835829at2759"/>
<feature type="compositionally biased region" description="Polar residues" evidence="2">
    <location>
        <begin position="688"/>
        <end position="715"/>
    </location>
</feature>
<keyword evidence="1 5" id="KW-0808">Transferase</keyword>
<evidence type="ECO:0000259" key="3">
    <source>
        <dbReference type="Pfam" id="PF03033"/>
    </source>
</evidence>
<feature type="region of interest" description="Disordered" evidence="2">
    <location>
        <begin position="687"/>
        <end position="796"/>
    </location>
</feature>
<dbReference type="AlphaFoldDB" id="M2N5Y0"/>
<dbReference type="HOGENOM" id="CLU_000537_1_0_1"/>
<feature type="compositionally biased region" description="Basic and acidic residues" evidence="2">
    <location>
        <begin position="1254"/>
        <end position="1266"/>
    </location>
</feature>
<dbReference type="PANTHER" id="PTHR48050:SF13">
    <property type="entry name" value="STEROL 3-BETA-GLUCOSYLTRANSFERASE UGT80A2"/>
    <property type="match status" value="1"/>
</dbReference>
<dbReference type="EMBL" id="KB445551">
    <property type="protein sequence ID" value="EMC99433.1"/>
    <property type="molecule type" value="Genomic_DNA"/>
</dbReference>
<evidence type="ECO:0000313" key="5">
    <source>
        <dbReference type="EMBL" id="EMC99433.1"/>
    </source>
</evidence>
<feature type="compositionally biased region" description="Low complexity" evidence="2">
    <location>
        <begin position="1155"/>
        <end position="1166"/>
    </location>
</feature>
<feature type="region of interest" description="Disordered" evidence="2">
    <location>
        <begin position="998"/>
        <end position="1042"/>
    </location>
</feature>
<dbReference type="Pfam" id="PF02809">
    <property type="entry name" value="UIM"/>
    <property type="match status" value="1"/>
</dbReference>
<sequence length="1266" mass="136832">MATKPPSGQLRPTSEADVRQSILDQAQAAAAAQDDPAQPRRPEALLQEADLVTPDAVEDDEAPPAYYGGVYGEIHNEKDGWGTSARVTDDGRVNIRINQFNRRLSQVFTPVLRQQAQQTTQETGDHRPSTHGLEEATDTSPPPALNIVIQVVGSRGDVQPFVALGKVLRETYGHRVRLATHPVFKDFVEENGLEFFSIGGDPSRLMAFMVNNPGLIPSFRSLSNGDVRARRRDVGEYLQGCWRSCYEAGDGTRIHATGDDISEVSGYDSGSESTARPFVADCIIANPPSFAHIHCAEKLGIPLHIMFTMPYSPTQAFPHPLANIQSSNADPQLTNFISYAMIELLTWQGLGDVINRFRNKCLRLDPVSVFSGPGMLQRLRVPHTYCWSPALIPKPNDWGAHVSISGYYKLASDEYTPAPELQAFLNNGPPPVYIGFGSIVLENPNALTELIFQAVRKTGQRVLLSQGWGGLGADELSRTAPDGVFMLGNVPHDWLFKHVSCVVHHGGAGTTAAGITAGRPTVIVPFFGDQPFWGGVIARAGAGPQPIPHKRLTSDKLADAITFCLRPESLARAQELASKIAAERGSETGAQLFHQHLNVDRLRCTLAPSRPAVWRIKRTKVRLSAFAACTLANANLLDFHDLKLFRAREWSIDEGPVDPISGGFTAALGAFGGMAMGLAEVPSETFKALQTPSTSRSVPDQSQTSVPAATMSKETLSIDVPEGSTAPTSSGRGRPSLDRQESTASGLSLSDLSVLSSPTSNTPPGSQVNTLQHELSRRPRGVARDGVRSRVESAAGLDRDMLRHTGVHTSKGVGRFAKALVQSPMDLSVSFTKGFHNVPKLWGDDTVRPQERVTGLKSGLVAVGREFGFGFYDGITGLVTQPMNGMQKEGVSGLLKGVGKGIGGLVAKPGAAMFGVLGHTMKGIHKEVQKSFGKSVQSYVAASRAAQGYEEWLQSGEREREDVIERWRLIQKYLKKSHNNEKMMVDALEAQRRRNLANDATRQQDGRPASATQPPNSTDAVAGGYGNAMPTTDFSGSSLRPAATAAQGSLGAFEANEPIRSSFQGMSPDGAEEAEDANVFRAIRENVSQLQRQRQAASDPEAAQGTVRETMAPSHAENQRSSSEALDSSEWESQISLTNEEGEDSEYEHAVERPGTAAATASGSTGVQRPPAYDSGHLAGTTQSEFEAQRQGQEGEKTAQEKMEEDIVMEYVKKQSLLEASHQHKRKSRATTTEPTEDEDLQKALELSMQGHGQDAEVHGGEASRM</sequence>
<dbReference type="InterPro" id="IPR050426">
    <property type="entry name" value="Glycosyltransferase_28"/>
</dbReference>
<feature type="compositionally biased region" description="Basic and acidic residues" evidence="2">
    <location>
        <begin position="774"/>
        <end position="796"/>
    </location>
</feature>
<name>M2N5Y0_BAUPA</name>
<feature type="region of interest" description="Disordered" evidence="2">
    <location>
        <begin position="1218"/>
        <end position="1266"/>
    </location>
</feature>
<dbReference type="PANTHER" id="PTHR48050">
    <property type="entry name" value="STEROL 3-BETA-GLUCOSYLTRANSFERASE"/>
    <property type="match status" value="1"/>
</dbReference>
<feature type="compositionally biased region" description="Polar residues" evidence="2">
    <location>
        <begin position="1119"/>
        <end position="1139"/>
    </location>
</feature>
<feature type="region of interest" description="Disordered" evidence="2">
    <location>
        <begin position="1090"/>
        <end position="1202"/>
    </location>
</feature>
<dbReference type="eggNOG" id="KOG1809">
    <property type="taxonomic scope" value="Eukaryota"/>
</dbReference>
<dbReference type="InterPro" id="IPR002213">
    <property type="entry name" value="UDP_glucos_trans"/>
</dbReference>
<dbReference type="InterPro" id="IPR010610">
    <property type="entry name" value="EryCIII-like_C"/>
</dbReference>
<feature type="compositionally biased region" description="Basic and acidic residues" evidence="2">
    <location>
        <begin position="123"/>
        <end position="134"/>
    </location>
</feature>
<evidence type="ECO:0000256" key="1">
    <source>
        <dbReference type="ARBA" id="ARBA00022679"/>
    </source>
</evidence>
<dbReference type="eggNOG" id="KOG1192">
    <property type="taxonomic scope" value="Eukaryota"/>
</dbReference>
<dbReference type="FunFam" id="3.40.50.2000:FF:000100">
    <property type="entry name" value="Glycosyltransferase family 1 protein"/>
    <property type="match status" value="1"/>
</dbReference>
<feature type="compositionally biased region" description="Low complexity" evidence="2">
    <location>
        <begin position="745"/>
        <end position="760"/>
    </location>
</feature>
<gene>
    <name evidence="5" type="ORF">BAUCODRAFT_29780</name>
</gene>
<dbReference type="Proteomes" id="UP000011761">
    <property type="component" value="Unassembled WGS sequence"/>
</dbReference>
<evidence type="ECO:0000259" key="4">
    <source>
        <dbReference type="Pfam" id="PF06722"/>
    </source>
</evidence>
<dbReference type="GO" id="GO:0016906">
    <property type="term" value="F:sterol 3-beta-glucosyltransferase activity"/>
    <property type="evidence" value="ECO:0007669"/>
    <property type="project" value="UniProtKB-ARBA"/>
</dbReference>
<feature type="compositionally biased region" description="Polar residues" evidence="2">
    <location>
        <begin position="1010"/>
        <end position="1019"/>
    </location>
</feature>
<feature type="compositionally biased region" description="Polar residues" evidence="2">
    <location>
        <begin position="1029"/>
        <end position="1038"/>
    </location>
</feature>
<proteinExistence type="predicted"/>
<dbReference type="Gene3D" id="3.40.50.2000">
    <property type="entry name" value="Glycogen Phosphorylase B"/>
    <property type="match status" value="2"/>
</dbReference>
<dbReference type="Pfam" id="PF03033">
    <property type="entry name" value="Glyco_transf_28"/>
    <property type="match status" value="1"/>
</dbReference>
<dbReference type="KEGG" id="bcom:BAUCODRAFT_29780"/>
<feature type="compositionally biased region" description="Polar residues" evidence="2">
    <location>
        <begin position="762"/>
        <end position="773"/>
    </location>
</feature>
<evidence type="ECO:0000313" key="6">
    <source>
        <dbReference type="Proteomes" id="UP000011761"/>
    </source>
</evidence>
<feature type="domain" description="Erythromycin biosynthesis protein CIII-like C-terminal" evidence="4">
    <location>
        <begin position="476"/>
        <end position="583"/>
    </location>
</feature>
<feature type="compositionally biased region" description="Basic and acidic residues" evidence="2">
    <location>
        <begin position="1193"/>
        <end position="1202"/>
    </location>
</feature>
<dbReference type="InterPro" id="IPR003903">
    <property type="entry name" value="UIM_dom"/>
</dbReference>
<dbReference type="RefSeq" id="XP_007672872.1">
    <property type="nucleotide sequence ID" value="XM_007674682.1"/>
</dbReference>
<dbReference type="SUPFAM" id="SSF53756">
    <property type="entry name" value="UDP-Glycosyltransferase/glycogen phosphorylase"/>
    <property type="match status" value="1"/>
</dbReference>
<evidence type="ECO:0000256" key="2">
    <source>
        <dbReference type="SAM" id="MobiDB-lite"/>
    </source>
</evidence>
<accession>M2N5Y0</accession>
<feature type="compositionally biased region" description="Polar residues" evidence="2">
    <location>
        <begin position="1180"/>
        <end position="1192"/>
    </location>
</feature>
<dbReference type="Pfam" id="PF06722">
    <property type="entry name" value="EryCIII-like_C"/>
    <property type="match status" value="1"/>
</dbReference>
<feature type="region of interest" description="Disordered" evidence="2">
    <location>
        <begin position="113"/>
        <end position="141"/>
    </location>
</feature>
<dbReference type="GO" id="GO:0005975">
    <property type="term" value="P:carbohydrate metabolic process"/>
    <property type="evidence" value="ECO:0007669"/>
    <property type="project" value="InterPro"/>
</dbReference>
<feature type="compositionally biased region" description="Polar residues" evidence="2">
    <location>
        <begin position="113"/>
        <end position="122"/>
    </location>
</feature>
<dbReference type="PROSITE" id="PS50330">
    <property type="entry name" value="UIM"/>
    <property type="match status" value="1"/>
</dbReference>